<gene>
    <name evidence="2" type="ORF">GCM10010324_56250</name>
</gene>
<keyword evidence="1" id="KW-1133">Transmembrane helix</keyword>
<dbReference type="EMBL" id="BMUT01000014">
    <property type="protein sequence ID" value="GGY02090.1"/>
    <property type="molecule type" value="Genomic_DNA"/>
</dbReference>
<proteinExistence type="predicted"/>
<sequence length="91" mass="9783">MHEAWYRVMSIVVLIVGVWEGPLAILYRLVSGDEGSVLRAANYLPSPWCYPVAVAAAVLTYGVLAVLDTGHKKALARQKAQDDARSAAQSG</sequence>
<keyword evidence="3" id="KW-1185">Reference proteome</keyword>
<dbReference type="Proteomes" id="UP000659223">
    <property type="component" value="Unassembled WGS sequence"/>
</dbReference>
<dbReference type="RefSeq" id="WP_190024556.1">
    <property type="nucleotide sequence ID" value="NZ_BMUT01000014.1"/>
</dbReference>
<keyword evidence="1" id="KW-0812">Transmembrane</keyword>
<accession>A0ABQ2Z3I4</accession>
<evidence type="ECO:0000313" key="3">
    <source>
        <dbReference type="Proteomes" id="UP000659223"/>
    </source>
</evidence>
<feature type="transmembrane region" description="Helical" evidence="1">
    <location>
        <begin position="50"/>
        <end position="67"/>
    </location>
</feature>
<evidence type="ECO:0000256" key="1">
    <source>
        <dbReference type="SAM" id="Phobius"/>
    </source>
</evidence>
<name>A0ABQ2Z3I4_9ACTN</name>
<protein>
    <submittedName>
        <fullName evidence="2">Uncharacterized protein</fullName>
    </submittedName>
</protein>
<organism evidence="2 3">
    <name type="scientific">Streptomyces hiroshimensis</name>
    <dbReference type="NCBI Taxonomy" id="66424"/>
    <lineage>
        <taxon>Bacteria</taxon>
        <taxon>Bacillati</taxon>
        <taxon>Actinomycetota</taxon>
        <taxon>Actinomycetes</taxon>
        <taxon>Kitasatosporales</taxon>
        <taxon>Streptomycetaceae</taxon>
        <taxon>Streptomyces</taxon>
    </lineage>
</organism>
<keyword evidence="1" id="KW-0472">Membrane</keyword>
<comment type="caution">
    <text evidence="2">The sequence shown here is derived from an EMBL/GenBank/DDBJ whole genome shotgun (WGS) entry which is preliminary data.</text>
</comment>
<evidence type="ECO:0000313" key="2">
    <source>
        <dbReference type="EMBL" id="GGY02090.1"/>
    </source>
</evidence>
<feature type="transmembrane region" description="Helical" evidence="1">
    <location>
        <begin position="12"/>
        <end position="30"/>
    </location>
</feature>
<reference evidence="3" key="1">
    <citation type="journal article" date="2019" name="Int. J. Syst. Evol. Microbiol.">
        <title>The Global Catalogue of Microorganisms (GCM) 10K type strain sequencing project: providing services to taxonomists for standard genome sequencing and annotation.</title>
        <authorList>
            <consortium name="The Broad Institute Genomics Platform"/>
            <consortium name="The Broad Institute Genome Sequencing Center for Infectious Disease"/>
            <person name="Wu L."/>
            <person name="Ma J."/>
        </authorList>
    </citation>
    <scope>NUCLEOTIDE SEQUENCE [LARGE SCALE GENOMIC DNA]</scope>
    <source>
        <strain evidence="3">JCM 4586</strain>
    </source>
</reference>